<feature type="compositionally biased region" description="Low complexity" evidence="2">
    <location>
        <begin position="230"/>
        <end position="239"/>
    </location>
</feature>
<gene>
    <name evidence="3" type="ORF">CTEN0397_LOCUS1141</name>
</gene>
<keyword evidence="1" id="KW-0677">Repeat</keyword>
<organism evidence="3">
    <name type="scientific">Cyclophora tenuis</name>
    <name type="common">Marine diatom</name>
    <dbReference type="NCBI Taxonomy" id="216820"/>
    <lineage>
        <taxon>Eukaryota</taxon>
        <taxon>Sar</taxon>
        <taxon>Stramenopiles</taxon>
        <taxon>Ochrophyta</taxon>
        <taxon>Bacillariophyta</taxon>
        <taxon>Fragilariophyceae</taxon>
        <taxon>Fragilariophycidae</taxon>
        <taxon>Cyclophorales</taxon>
        <taxon>Cyclophoraceae</taxon>
        <taxon>Cyclophora</taxon>
    </lineage>
</organism>
<dbReference type="EMBL" id="HBFW01001785">
    <property type="protein sequence ID" value="CAD8930121.1"/>
    <property type="molecule type" value="Transcribed_RNA"/>
</dbReference>
<evidence type="ECO:0000256" key="1">
    <source>
        <dbReference type="ARBA" id="ARBA00022737"/>
    </source>
</evidence>
<dbReference type="InterPro" id="IPR051222">
    <property type="entry name" value="PPR/CCM1_RNA-binding"/>
</dbReference>
<proteinExistence type="predicted"/>
<dbReference type="AlphaFoldDB" id="A0A7S1CXM8"/>
<dbReference type="Gene3D" id="1.25.40.10">
    <property type="entry name" value="Tetratricopeptide repeat domain"/>
    <property type="match status" value="1"/>
</dbReference>
<name>A0A7S1CXM8_CYCTE</name>
<reference evidence="3" key="1">
    <citation type="submission" date="2021-01" db="EMBL/GenBank/DDBJ databases">
        <authorList>
            <person name="Corre E."/>
            <person name="Pelletier E."/>
            <person name="Niang G."/>
            <person name="Scheremetjew M."/>
            <person name="Finn R."/>
            <person name="Kale V."/>
            <person name="Holt S."/>
            <person name="Cochrane G."/>
            <person name="Meng A."/>
            <person name="Brown T."/>
            <person name="Cohen L."/>
        </authorList>
    </citation>
    <scope>NUCLEOTIDE SEQUENCE</scope>
    <source>
        <strain evidence="3">ECT3854</strain>
    </source>
</reference>
<accession>A0A7S1CXM8</accession>
<sequence>MDEQGLAPNWRFCDTLMSYLITSKAHDVGDKAEELLARMEVRKALQQDKEFDDVNHQTYMFVLHCWKQSAKFRYPGAADRAYRLLRSMEIQSGLDSVSVEEFERLSDEEKTIVDAVYDRDLAPQCAAYNEVLLACGHVSLKDEQRHAMGIADEVYSNMLKRGVVPDSATYNYLLNCCHFLLPPQDKKRRRQLAMKYFDDALERQMDNDLVWKALGMMDSKLHHFYSTNRPSSSSSPTAATEEEEEGGESTALS</sequence>
<evidence type="ECO:0000313" key="3">
    <source>
        <dbReference type="EMBL" id="CAD8930121.1"/>
    </source>
</evidence>
<evidence type="ECO:0000256" key="2">
    <source>
        <dbReference type="SAM" id="MobiDB-lite"/>
    </source>
</evidence>
<dbReference type="PANTHER" id="PTHR47942">
    <property type="entry name" value="TETRATRICOPEPTIDE REPEAT (TPR)-LIKE SUPERFAMILY PROTEIN-RELATED"/>
    <property type="match status" value="1"/>
</dbReference>
<feature type="region of interest" description="Disordered" evidence="2">
    <location>
        <begin position="226"/>
        <end position="253"/>
    </location>
</feature>
<dbReference type="InterPro" id="IPR011990">
    <property type="entry name" value="TPR-like_helical_dom_sf"/>
</dbReference>
<protein>
    <submittedName>
        <fullName evidence="3">Uncharacterized protein</fullName>
    </submittedName>
</protein>
<dbReference type="PANTHER" id="PTHR47942:SF63">
    <property type="entry name" value="PENTATRICOPEPTIDE REPEAT-CONTAINING PROTEIN"/>
    <property type="match status" value="1"/>
</dbReference>